<evidence type="ECO:0000313" key="2">
    <source>
        <dbReference type="Proteomes" id="UP000596661"/>
    </source>
</evidence>
<dbReference type="AlphaFoldDB" id="A0A803Q201"/>
<reference evidence="1" key="1">
    <citation type="submission" date="2018-11" db="EMBL/GenBank/DDBJ databases">
        <authorList>
            <person name="Grassa J C."/>
        </authorList>
    </citation>
    <scope>NUCLEOTIDE SEQUENCE [LARGE SCALE GENOMIC DNA]</scope>
</reference>
<dbReference type="Proteomes" id="UP000596661">
    <property type="component" value="Chromosome 7"/>
</dbReference>
<dbReference type="EMBL" id="UZAU01000659">
    <property type="status" value="NOT_ANNOTATED_CDS"/>
    <property type="molecule type" value="Genomic_DNA"/>
</dbReference>
<protein>
    <submittedName>
        <fullName evidence="1">Uncharacterized protein</fullName>
    </submittedName>
</protein>
<dbReference type="Gramene" id="evm.model.07.1272">
    <property type="protein sequence ID" value="cds.evm.model.07.1272"/>
    <property type="gene ID" value="evm.TU.07.1272"/>
</dbReference>
<sequence>MAMDVQRVDITVVDRFSRRLRFGGAWVFDEIYDCRSKQKVSQFGHMEALRLVVELIIWAYRSKQQVSRFGHMEALRLGVKLIIWACQNKKQDSEHEVVNDVGAETGHEIRTTIGGQNGQSRQTVSYIAEHVVGTGSFSVVFQAKSKPETLLPSRKFFKTSATRTGNCRLCKCWIILISSH</sequence>
<reference evidence="1" key="2">
    <citation type="submission" date="2021-03" db="UniProtKB">
        <authorList>
            <consortium name="EnsemblPlants"/>
        </authorList>
    </citation>
    <scope>IDENTIFICATION</scope>
</reference>
<dbReference type="EnsemblPlants" id="evm.model.07.1272">
    <property type="protein sequence ID" value="cds.evm.model.07.1272"/>
    <property type="gene ID" value="evm.TU.07.1272"/>
</dbReference>
<accession>A0A803Q201</accession>
<keyword evidence="2" id="KW-1185">Reference proteome</keyword>
<organism evidence="1 2">
    <name type="scientific">Cannabis sativa</name>
    <name type="common">Hemp</name>
    <name type="synonym">Marijuana</name>
    <dbReference type="NCBI Taxonomy" id="3483"/>
    <lineage>
        <taxon>Eukaryota</taxon>
        <taxon>Viridiplantae</taxon>
        <taxon>Streptophyta</taxon>
        <taxon>Embryophyta</taxon>
        <taxon>Tracheophyta</taxon>
        <taxon>Spermatophyta</taxon>
        <taxon>Magnoliopsida</taxon>
        <taxon>eudicotyledons</taxon>
        <taxon>Gunneridae</taxon>
        <taxon>Pentapetalae</taxon>
        <taxon>rosids</taxon>
        <taxon>fabids</taxon>
        <taxon>Rosales</taxon>
        <taxon>Cannabaceae</taxon>
        <taxon>Cannabis</taxon>
    </lineage>
</organism>
<evidence type="ECO:0000313" key="1">
    <source>
        <dbReference type="EnsemblPlants" id="cds.evm.model.07.1272"/>
    </source>
</evidence>
<name>A0A803Q201_CANSA</name>
<proteinExistence type="predicted"/>